<organism evidence="2 3">
    <name type="scientific">Prorocentrum cordatum</name>
    <dbReference type="NCBI Taxonomy" id="2364126"/>
    <lineage>
        <taxon>Eukaryota</taxon>
        <taxon>Sar</taxon>
        <taxon>Alveolata</taxon>
        <taxon>Dinophyceae</taxon>
        <taxon>Prorocentrales</taxon>
        <taxon>Prorocentraceae</taxon>
        <taxon>Prorocentrum</taxon>
    </lineage>
</organism>
<feature type="non-terminal residue" evidence="2">
    <location>
        <position position="1"/>
    </location>
</feature>
<comment type="caution">
    <text evidence="2">The sequence shown here is derived from an EMBL/GenBank/DDBJ whole genome shotgun (WGS) entry which is preliminary data.</text>
</comment>
<feature type="non-terminal residue" evidence="2">
    <location>
        <position position="160"/>
    </location>
</feature>
<reference evidence="2" key="1">
    <citation type="submission" date="2023-10" db="EMBL/GenBank/DDBJ databases">
        <authorList>
            <person name="Chen Y."/>
            <person name="Shah S."/>
            <person name="Dougan E. K."/>
            <person name="Thang M."/>
            <person name="Chan C."/>
        </authorList>
    </citation>
    <scope>NUCLEOTIDE SEQUENCE [LARGE SCALE GENOMIC DNA]</scope>
</reference>
<sequence>RPRLVSAARGDPAAPPAAQGPQGFSRGDGRQWQQRVGGPADRRLLGRGHRCRRGGVSCTRWGAEARVGVLAGRRAVAGKGHQLHQAAAHCVPDGWHLQGCHADGRDARTGRDGVAQQGFLLRRLGAQPDERVRGAQLRGRFLLRGPMVGEHGERQGALSA</sequence>
<keyword evidence="3" id="KW-1185">Reference proteome</keyword>
<accession>A0ABN9YGF5</accession>
<feature type="region of interest" description="Disordered" evidence="1">
    <location>
        <begin position="1"/>
        <end position="43"/>
    </location>
</feature>
<proteinExistence type="predicted"/>
<gene>
    <name evidence="2" type="ORF">PCOR1329_LOCUS85663</name>
</gene>
<name>A0ABN9YGF5_9DINO</name>
<dbReference type="Proteomes" id="UP001189429">
    <property type="component" value="Unassembled WGS sequence"/>
</dbReference>
<dbReference type="EMBL" id="CAUYUJ010022676">
    <property type="protein sequence ID" value="CAK0911943.1"/>
    <property type="molecule type" value="Genomic_DNA"/>
</dbReference>
<evidence type="ECO:0000313" key="2">
    <source>
        <dbReference type="EMBL" id="CAK0911943.1"/>
    </source>
</evidence>
<evidence type="ECO:0000256" key="1">
    <source>
        <dbReference type="SAM" id="MobiDB-lite"/>
    </source>
</evidence>
<protein>
    <submittedName>
        <fullName evidence="2">Uncharacterized protein</fullName>
    </submittedName>
</protein>
<evidence type="ECO:0000313" key="3">
    <source>
        <dbReference type="Proteomes" id="UP001189429"/>
    </source>
</evidence>